<evidence type="ECO:0000313" key="5">
    <source>
        <dbReference type="EMBL" id="ANY79942.1"/>
    </source>
</evidence>
<reference evidence="5" key="1">
    <citation type="submission" date="2016-07" db="EMBL/GenBank/DDBJ databases">
        <title>Microvirga ossetica sp. nov. a new species of rhizobia isolated from root nodules of the legume species Vicia alpestris Steven originated from North Ossetia region in the Caucasus.</title>
        <authorList>
            <person name="Safronova V.I."/>
            <person name="Kuznetsova I.G."/>
            <person name="Sazanova A.L."/>
            <person name="Belimov A."/>
            <person name="Andronov E."/>
            <person name="Osledkin Y.S."/>
            <person name="Onishchuk O.P."/>
            <person name="Kurchak O.N."/>
            <person name="Shaposhnikov A.I."/>
            <person name="Willems A."/>
            <person name="Tikhonovich I.A."/>
        </authorList>
    </citation>
    <scope>NUCLEOTIDE SEQUENCE [LARGE SCALE GENOMIC DNA]</scope>
    <source>
        <strain evidence="5">V5/3M</strain>
    </source>
</reference>
<dbReference type="KEGG" id="moc:BB934_18330"/>
<feature type="domain" description="Tim44-like" evidence="4">
    <location>
        <begin position="209"/>
        <end position="352"/>
    </location>
</feature>
<evidence type="ECO:0000256" key="1">
    <source>
        <dbReference type="SAM" id="MobiDB-lite"/>
    </source>
</evidence>
<dbReference type="InterPro" id="IPR032710">
    <property type="entry name" value="NTF2-like_dom_sf"/>
</dbReference>
<dbReference type="Gene3D" id="3.10.450.240">
    <property type="match status" value="1"/>
</dbReference>
<feature type="region of interest" description="Disordered" evidence="1">
    <location>
        <begin position="155"/>
        <end position="180"/>
    </location>
</feature>
<keyword evidence="2" id="KW-0812">Transmembrane</keyword>
<dbReference type="PANTHER" id="PTHR41542:SF1">
    <property type="entry name" value="BLL5807 PROTEIN"/>
    <property type="match status" value="1"/>
</dbReference>
<dbReference type="Pfam" id="PF04280">
    <property type="entry name" value="Tim44"/>
    <property type="match status" value="1"/>
</dbReference>
<feature type="region of interest" description="Disordered" evidence="1">
    <location>
        <begin position="37"/>
        <end position="82"/>
    </location>
</feature>
<keyword evidence="2" id="KW-1133">Transmembrane helix</keyword>
<feature type="transmembrane region" description="Helical" evidence="2">
    <location>
        <begin position="120"/>
        <end position="141"/>
    </location>
</feature>
<dbReference type="OrthoDB" id="9780873at2"/>
<dbReference type="EMBL" id="CP016616">
    <property type="protein sequence ID" value="ANY79942.1"/>
    <property type="molecule type" value="Genomic_DNA"/>
</dbReference>
<gene>
    <name evidence="5" type="ORF">BB934_18330</name>
</gene>
<accession>A0A1B2EJC5</accession>
<organism evidence="5">
    <name type="scientific">Microvirga ossetica</name>
    <dbReference type="NCBI Taxonomy" id="1882682"/>
    <lineage>
        <taxon>Bacteria</taxon>
        <taxon>Pseudomonadati</taxon>
        <taxon>Pseudomonadota</taxon>
        <taxon>Alphaproteobacteria</taxon>
        <taxon>Hyphomicrobiales</taxon>
        <taxon>Methylobacteriaceae</taxon>
        <taxon>Microvirga</taxon>
    </lineage>
</organism>
<feature type="chain" id="PRO_5008535927" description="Tim44-like domain-containing protein" evidence="3">
    <location>
        <begin position="29"/>
        <end position="353"/>
    </location>
</feature>
<dbReference type="RefSeq" id="WP_099510956.1">
    <property type="nucleotide sequence ID" value="NZ_CP016616.1"/>
</dbReference>
<evidence type="ECO:0000256" key="2">
    <source>
        <dbReference type="SAM" id="Phobius"/>
    </source>
</evidence>
<dbReference type="SMART" id="SM00978">
    <property type="entry name" value="Tim44"/>
    <property type="match status" value="1"/>
</dbReference>
<dbReference type="PANTHER" id="PTHR41542">
    <property type="entry name" value="BLL5807 PROTEIN"/>
    <property type="match status" value="1"/>
</dbReference>
<dbReference type="AlphaFoldDB" id="A0A1B2EJC5"/>
<proteinExistence type="predicted"/>
<dbReference type="SUPFAM" id="SSF54427">
    <property type="entry name" value="NTF2-like"/>
    <property type="match status" value="1"/>
</dbReference>
<protein>
    <recommendedName>
        <fullName evidence="4">Tim44-like domain-containing protein</fullName>
    </recommendedName>
</protein>
<evidence type="ECO:0000259" key="4">
    <source>
        <dbReference type="SMART" id="SM00978"/>
    </source>
</evidence>
<feature type="signal peptide" evidence="3">
    <location>
        <begin position="1"/>
        <end position="28"/>
    </location>
</feature>
<keyword evidence="3" id="KW-0732">Signal</keyword>
<evidence type="ECO:0000256" key="3">
    <source>
        <dbReference type="SAM" id="SignalP"/>
    </source>
</evidence>
<feature type="transmembrane region" description="Helical" evidence="2">
    <location>
        <begin position="89"/>
        <end position="108"/>
    </location>
</feature>
<keyword evidence="2" id="KW-0472">Membrane</keyword>
<dbReference type="InterPro" id="IPR007379">
    <property type="entry name" value="Tim44-like_dom"/>
</dbReference>
<feature type="compositionally biased region" description="Polar residues" evidence="1">
    <location>
        <begin position="62"/>
        <end position="72"/>
    </location>
</feature>
<feature type="compositionally biased region" description="Low complexity" evidence="1">
    <location>
        <begin position="39"/>
        <end position="60"/>
    </location>
</feature>
<name>A0A1B2EJC5_9HYPH</name>
<sequence>MMKIASRRSRVMIALAAALVLAGSAAEARVGRGSGSFGSRGARTYTAPPATRTAPEAAAPIQRSQIPNQGPNVTRPGTPAPNVAQPRRFGFGTGLMAGLFGAGLLGMLMGHGFFGGLGGLASIFGLLLQIGLVVLLVSFAMKWFRNRRQQPAYAGAGQGYARSTGGSVPPTGGRPMNSGLGGGLGSGLRGGLGAGLGGALGGALGGRAQQAQARPGVRDEIGIGEQDFAAFEKGLVEMQDAYSREDVAKLWTLATPEMAGYIQEELNDNAARGVVNKLSNVRLNQGDLSEAWREGAADYATVAMRFGITDVMTDRTTGRVVEGDPNKVEEATELWTFRRDQGGEWKVSAIQQA</sequence>